<dbReference type="Proteomes" id="UP000244174">
    <property type="component" value="Unassembled WGS sequence"/>
</dbReference>
<gene>
    <name evidence="1" type="ORF">C8P64_0878</name>
</gene>
<evidence type="ECO:0000313" key="1">
    <source>
        <dbReference type="EMBL" id="PTX44894.1"/>
    </source>
</evidence>
<keyword evidence="2" id="KW-1185">Reference proteome</keyword>
<name>A0A2T6AM45_9FLAO</name>
<evidence type="ECO:0000313" key="2">
    <source>
        <dbReference type="Proteomes" id="UP000244174"/>
    </source>
</evidence>
<dbReference type="AlphaFoldDB" id="A0A2T6AM45"/>
<protein>
    <submittedName>
        <fullName evidence="1">Uncharacterized protein</fullName>
    </submittedName>
</protein>
<proteinExistence type="predicted"/>
<sequence>MTHWMVVGLEVTFPIKDKFGYDFTLVFFALTI</sequence>
<accession>A0A2T6AM45</accession>
<comment type="caution">
    <text evidence="1">The sequence shown here is derived from an EMBL/GenBank/DDBJ whole genome shotgun (WGS) entry which is preliminary data.</text>
</comment>
<reference evidence="1 2" key="1">
    <citation type="submission" date="2018-04" db="EMBL/GenBank/DDBJ databases">
        <title>Genomic Encyclopedia of Archaeal and Bacterial Type Strains, Phase II (KMG-II): from individual species to whole genera.</title>
        <authorList>
            <person name="Goeker M."/>
        </authorList>
    </citation>
    <scope>NUCLEOTIDE SEQUENCE [LARGE SCALE GENOMIC DNA]</scope>
    <source>
        <strain evidence="1 2">DSM 23082</strain>
    </source>
</reference>
<organism evidence="1 2">
    <name type="scientific">Christiangramia gaetbulicola</name>
    <dbReference type="NCBI Taxonomy" id="703340"/>
    <lineage>
        <taxon>Bacteria</taxon>
        <taxon>Pseudomonadati</taxon>
        <taxon>Bacteroidota</taxon>
        <taxon>Flavobacteriia</taxon>
        <taxon>Flavobacteriales</taxon>
        <taxon>Flavobacteriaceae</taxon>
        <taxon>Christiangramia</taxon>
    </lineage>
</organism>
<dbReference type="EMBL" id="QBKQ01000001">
    <property type="protein sequence ID" value="PTX44894.1"/>
    <property type="molecule type" value="Genomic_DNA"/>
</dbReference>